<comment type="caution">
    <text evidence="2">The sequence shown here is derived from an EMBL/GenBank/DDBJ whole genome shotgun (WGS) entry which is preliminary data.</text>
</comment>
<keyword evidence="3" id="KW-1185">Reference proteome</keyword>
<gene>
    <name evidence="2" type="ORF">B0T26DRAFT_740949</name>
</gene>
<reference evidence="2" key="1">
    <citation type="submission" date="2023-06" db="EMBL/GenBank/DDBJ databases">
        <title>Genome-scale phylogeny and comparative genomics of the fungal order Sordariales.</title>
        <authorList>
            <consortium name="Lawrence Berkeley National Laboratory"/>
            <person name="Hensen N."/>
            <person name="Bonometti L."/>
            <person name="Westerberg I."/>
            <person name="Brannstrom I.O."/>
            <person name="Guillou S."/>
            <person name="Cros-Aarteil S."/>
            <person name="Calhoun S."/>
            <person name="Haridas S."/>
            <person name="Kuo A."/>
            <person name="Mondo S."/>
            <person name="Pangilinan J."/>
            <person name="Riley R."/>
            <person name="LaButti K."/>
            <person name="Andreopoulos B."/>
            <person name="Lipzen A."/>
            <person name="Chen C."/>
            <person name="Yanf M."/>
            <person name="Daum C."/>
            <person name="Ng V."/>
            <person name="Clum A."/>
            <person name="Steindorff A."/>
            <person name="Ohm R."/>
            <person name="Martin F."/>
            <person name="Silar P."/>
            <person name="Natvig D."/>
            <person name="Lalanne C."/>
            <person name="Gautier V."/>
            <person name="Ament-velasquez S.L."/>
            <person name="Kruys A."/>
            <person name="Hutchinson M.I."/>
            <person name="Powell A.J."/>
            <person name="Barry K."/>
            <person name="Miller A.N."/>
            <person name="Grigoriev I.V."/>
            <person name="Debuchy R."/>
            <person name="Gladieux P."/>
            <person name="Thoren M.H."/>
            <person name="Johannesson H."/>
        </authorList>
    </citation>
    <scope>NUCLEOTIDE SEQUENCE</scope>
    <source>
        <strain evidence="2">SMH2392-1A</strain>
    </source>
</reference>
<proteinExistence type="predicted"/>
<protein>
    <submittedName>
        <fullName evidence="2">Uncharacterized protein</fullName>
    </submittedName>
</protein>
<evidence type="ECO:0000313" key="3">
    <source>
        <dbReference type="Proteomes" id="UP001172101"/>
    </source>
</evidence>
<dbReference type="AlphaFoldDB" id="A0AA40DV99"/>
<sequence>MDSESLVKILRAYDTSLDAASVRVALEDEKARARAKASATSSSSSSSSSSPGGLVDWVALHLTSDTLLSVDELNQFAALEKAGLAAELAATTDLGAVQSFSDQEIKDAIEELNRCTDAISKQTEALKQQQEALDRLVSGTRKAAEARFQIESRQTQKWETQHRSVALAVEDLSQSLHLSVVELEQQGKGDGASLQQTVAGLFQSDDKLLSSLQKLGWELDTEDTEVKNDVVMLRETCARLIKFTVEGIRTKLDRTYLESLEASIRSGTTKHVSADDVSALQDELESLYAEILPVAQMSAEQQFLAPALKKLATENGQSFARSKQAVRYICDCLDYLLDHVQDLSTRVEAFQAYQVAASALINIARSELAAQVPIPAKRERRPTLGASPTRRKSIDQGNPASPVRPGPRSRPRRSSGLGGDGPPLEDILRALAINLSQEDASSCAIGAEAQVKVLASTLAERQAKAKDVAQNVQESFESAAIKQIADAKRAIQMARESVLAESPFGQVRLVDPEIDGSIAVLSQELENARVRLEDIGANLVKVRGKSAKKDDLIKRWGT</sequence>
<name>A0AA40DV99_9PEZI</name>
<accession>A0AA40DV99</accession>
<dbReference type="GeneID" id="85327177"/>
<evidence type="ECO:0000256" key="1">
    <source>
        <dbReference type="SAM" id="MobiDB-lite"/>
    </source>
</evidence>
<organism evidence="2 3">
    <name type="scientific">Lasiosphaeria miniovina</name>
    <dbReference type="NCBI Taxonomy" id="1954250"/>
    <lineage>
        <taxon>Eukaryota</taxon>
        <taxon>Fungi</taxon>
        <taxon>Dikarya</taxon>
        <taxon>Ascomycota</taxon>
        <taxon>Pezizomycotina</taxon>
        <taxon>Sordariomycetes</taxon>
        <taxon>Sordariomycetidae</taxon>
        <taxon>Sordariales</taxon>
        <taxon>Lasiosphaeriaceae</taxon>
        <taxon>Lasiosphaeria</taxon>
    </lineage>
</organism>
<evidence type="ECO:0000313" key="2">
    <source>
        <dbReference type="EMBL" id="KAK0717664.1"/>
    </source>
</evidence>
<feature type="region of interest" description="Disordered" evidence="1">
    <location>
        <begin position="374"/>
        <end position="421"/>
    </location>
</feature>
<dbReference type="Proteomes" id="UP001172101">
    <property type="component" value="Unassembled WGS sequence"/>
</dbReference>
<dbReference type="EMBL" id="JAUIRO010000004">
    <property type="protein sequence ID" value="KAK0717664.1"/>
    <property type="molecule type" value="Genomic_DNA"/>
</dbReference>
<dbReference type="RefSeq" id="XP_060296457.1">
    <property type="nucleotide sequence ID" value="XM_060443907.1"/>
</dbReference>